<dbReference type="AlphaFoldDB" id="A0A401GEJ6"/>
<evidence type="ECO:0000256" key="3">
    <source>
        <dbReference type="ARBA" id="ARBA00022989"/>
    </source>
</evidence>
<organism evidence="7 8">
    <name type="scientific">Sparassis crispa</name>
    <dbReference type="NCBI Taxonomy" id="139825"/>
    <lineage>
        <taxon>Eukaryota</taxon>
        <taxon>Fungi</taxon>
        <taxon>Dikarya</taxon>
        <taxon>Basidiomycota</taxon>
        <taxon>Agaricomycotina</taxon>
        <taxon>Agaricomycetes</taxon>
        <taxon>Polyporales</taxon>
        <taxon>Sparassidaceae</taxon>
        <taxon>Sparassis</taxon>
    </lineage>
</organism>
<evidence type="ECO:0008006" key="9">
    <source>
        <dbReference type="Google" id="ProtNLM"/>
    </source>
</evidence>
<evidence type="ECO:0000313" key="8">
    <source>
        <dbReference type="Proteomes" id="UP000287166"/>
    </source>
</evidence>
<feature type="transmembrane region" description="Helical" evidence="5">
    <location>
        <begin position="168"/>
        <end position="189"/>
    </location>
</feature>
<comment type="caution">
    <text evidence="7">The sequence shown here is derived from an EMBL/GenBank/DDBJ whole genome shotgun (WGS) entry which is preliminary data.</text>
</comment>
<dbReference type="InterPro" id="IPR050475">
    <property type="entry name" value="Prenyltransferase_related"/>
</dbReference>
<gene>
    <name evidence="7" type="ORF">SCP_0302760</name>
</gene>
<dbReference type="Proteomes" id="UP000287166">
    <property type="component" value="Unassembled WGS sequence"/>
</dbReference>
<evidence type="ECO:0000256" key="5">
    <source>
        <dbReference type="SAM" id="Phobius"/>
    </source>
</evidence>
<keyword evidence="6" id="KW-0732">Signal</keyword>
<sequence>MPALAKAALQMSALSFPLCAIVFGVNDVYDYESDLRNPRKKAEGMEGGILNPVFHKDVLTAAYWSSAIVMTAAMVCGEPQNVLANAVLVTLGWQYSSPPFRLKEIPVVDSISNGLIVFLAWFIGFSFSGRSIAEAPAKGYMMSLCTAGVHALGAVMDTEADRAAGQKTIAVVLGKRCAAIFAAMCYVIASTTVDANSIFGVYVRCGILIMVIPCIRPTLAHRAFQAIVYFSITMAIGWIGVEGKSRASKILTAV</sequence>
<dbReference type="PANTHER" id="PTHR42723:SF1">
    <property type="entry name" value="CHLOROPHYLL SYNTHASE, CHLOROPLASTIC"/>
    <property type="match status" value="1"/>
</dbReference>
<feature type="transmembrane region" description="Helical" evidence="5">
    <location>
        <begin position="105"/>
        <end position="127"/>
    </location>
</feature>
<dbReference type="GeneID" id="38777478"/>
<dbReference type="GO" id="GO:0016765">
    <property type="term" value="F:transferase activity, transferring alkyl or aryl (other than methyl) groups"/>
    <property type="evidence" value="ECO:0007669"/>
    <property type="project" value="InterPro"/>
</dbReference>
<comment type="subcellular location">
    <subcellularLocation>
        <location evidence="1">Membrane</location>
        <topology evidence="1">Multi-pass membrane protein</topology>
    </subcellularLocation>
</comment>
<dbReference type="PANTHER" id="PTHR42723">
    <property type="entry name" value="CHLOROPHYLL SYNTHASE"/>
    <property type="match status" value="1"/>
</dbReference>
<keyword evidence="3 5" id="KW-1133">Transmembrane helix</keyword>
<dbReference type="InterPro" id="IPR000537">
    <property type="entry name" value="UbiA_prenyltransferase"/>
</dbReference>
<dbReference type="Gene3D" id="1.20.120.1780">
    <property type="entry name" value="UbiA prenyltransferase"/>
    <property type="match status" value="1"/>
</dbReference>
<accession>A0A401GEJ6</accession>
<evidence type="ECO:0000256" key="4">
    <source>
        <dbReference type="ARBA" id="ARBA00023136"/>
    </source>
</evidence>
<dbReference type="STRING" id="139825.A0A401GEJ6"/>
<evidence type="ECO:0000313" key="7">
    <source>
        <dbReference type="EMBL" id="GBE80561.1"/>
    </source>
</evidence>
<dbReference type="RefSeq" id="XP_027611474.1">
    <property type="nucleotide sequence ID" value="XM_027755673.1"/>
</dbReference>
<dbReference type="OrthoDB" id="2753389at2759"/>
<keyword evidence="8" id="KW-1185">Reference proteome</keyword>
<dbReference type="InterPro" id="IPR044878">
    <property type="entry name" value="UbiA_sf"/>
</dbReference>
<name>A0A401GEJ6_9APHY</name>
<feature type="transmembrane region" description="Helical" evidence="5">
    <location>
        <begin position="201"/>
        <end position="218"/>
    </location>
</feature>
<evidence type="ECO:0000256" key="1">
    <source>
        <dbReference type="ARBA" id="ARBA00004141"/>
    </source>
</evidence>
<feature type="chain" id="PRO_5019331159" description="UbiA prenyltransferase" evidence="6">
    <location>
        <begin position="25"/>
        <end position="254"/>
    </location>
</feature>
<dbReference type="Pfam" id="PF01040">
    <property type="entry name" value="UbiA"/>
    <property type="match status" value="1"/>
</dbReference>
<feature type="transmembrane region" description="Helical" evidence="5">
    <location>
        <begin position="224"/>
        <end position="241"/>
    </location>
</feature>
<evidence type="ECO:0000256" key="6">
    <source>
        <dbReference type="SAM" id="SignalP"/>
    </source>
</evidence>
<protein>
    <recommendedName>
        <fullName evidence="9">UbiA prenyltransferase</fullName>
    </recommendedName>
</protein>
<dbReference type="EMBL" id="BFAD01000003">
    <property type="protein sequence ID" value="GBE80561.1"/>
    <property type="molecule type" value="Genomic_DNA"/>
</dbReference>
<keyword evidence="2 5" id="KW-0812">Transmembrane</keyword>
<dbReference type="InParanoid" id="A0A401GEJ6"/>
<dbReference type="Gene3D" id="1.10.357.140">
    <property type="entry name" value="UbiA prenyltransferase"/>
    <property type="match status" value="1"/>
</dbReference>
<reference evidence="7 8" key="1">
    <citation type="journal article" date="2018" name="Sci. Rep.">
        <title>Genome sequence of the cauliflower mushroom Sparassis crispa (Hanabiratake) and its association with beneficial usage.</title>
        <authorList>
            <person name="Kiyama R."/>
            <person name="Furutani Y."/>
            <person name="Kawaguchi K."/>
            <person name="Nakanishi T."/>
        </authorList>
    </citation>
    <scope>NUCLEOTIDE SEQUENCE [LARGE SCALE GENOMIC DNA]</scope>
</reference>
<proteinExistence type="predicted"/>
<evidence type="ECO:0000256" key="2">
    <source>
        <dbReference type="ARBA" id="ARBA00022692"/>
    </source>
</evidence>
<dbReference type="GO" id="GO:0016020">
    <property type="term" value="C:membrane"/>
    <property type="evidence" value="ECO:0007669"/>
    <property type="project" value="UniProtKB-SubCell"/>
</dbReference>
<feature type="signal peptide" evidence="6">
    <location>
        <begin position="1"/>
        <end position="24"/>
    </location>
</feature>
<keyword evidence="4 5" id="KW-0472">Membrane</keyword>